<dbReference type="Proteomes" id="UP001195624">
    <property type="component" value="Unassembled WGS sequence"/>
</dbReference>
<feature type="transmembrane region" description="Helical" evidence="6">
    <location>
        <begin position="24"/>
        <end position="47"/>
    </location>
</feature>
<feature type="transmembrane region" description="Helical" evidence="6">
    <location>
        <begin position="67"/>
        <end position="84"/>
    </location>
</feature>
<dbReference type="InterPro" id="IPR020846">
    <property type="entry name" value="MFS_dom"/>
</dbReference>
<dbReference type="CDD" id="cd17321">
    <property type="entry name" value="MFS_MMR_MDR_like"/>
    <property type="match status" value="1"/>
</dbReference>
<dbReference type="PANTHER" id="PTHR42718:SF9">
    <property type="entry name" value="MAJOR FACILITATOR SUPERFAMILY MULTIDRUG TRANSPORTER MFSC"/>
    <property type="match status" value="1"/>
</dbReference>
<dbReference type="PRINTS" id="PR01036">
    <property type="entry name" value="TCRTETB"/>
</dbReference>
<dbReference type="PROSITE" id="PS50850">
    <property type="entry name" value="MFS"/>
    <property type="match status" value="1"/>
</dbReference>
<dbReference type="Gene3D" id="1.20.1720.10">
    <property type="entry name" value="Multidrug resistance protein D"/>
    <property type="match status" value="1"/>
</dbReference>
<dbReference type="RefSeq" id="WP_017801008.1">
    <property type="nucleotide sequence ID" value="NZ_JAGGMQ010000001.1"/>
</dbReference>
<keyword evidence="5 6" id="KW-0472">Membrane</keyword>
<protein>
    <submittedName>
        <fullName evidence="8">DHA2 family multidrug resistance protein-like MFS transporter</fullName>
    </submittedName>
</protein>
<evidence type="ECO:0000313" key="9">
    <source>
        <dbReference type="Proteomes" id="UP001195624"/>
    </source>
</evidence>
<dbReference type="Gene3D" id="1.20.1250.20">
    <property type="entry name" value="MFS general substrate transporter like domains"/>
    <property type="match status" value="1"/>
</dbReference>
<evidence type="ECO:0000256" key="6">
    <source>
        <dbReference type="SAM" id="Phobius"/>
    </source>
</evidence>
<feature type="transmembrane region" description="Helical" evidence="6">
    <location>
        <begin position="244"/>
        <end position="264"/>
    </location>
</feature>
<evidence type="ECO:0000256" key="1">
    <source>
        <dbReference type="ARBA" id="ARBA00004141"/>
    </source>
</evidence>
<feature type="transmembrane region" description="Helical" evidence="6">
    <location>
        <begin position="91"/>
        <end position="110"/>
    </location>
</feature>
<comment type="caution">
    <text evidence="8">The sequence shown here is derived from an EMBL/GenBank/DDBJ whole genome shotgun (WGS) entry which is preliminary data.</text>
</comment>
<keyword evidence="9" id="KW-1185">Reference proteome</keyword>
<dbReference type="PANTHER" id="PTHR42718">
    <property type="entry name" value="MAJOR FACILITATOR SUPERFAMILY MULTIDRUG TRANSPORTER MFSC"/>
    <property type="match status" value="1"/>
</dbReference>
<gene>
    <name evidence="8" type="ORF">J2125_002788</name>
</gene>
<proteinExistence type="predicted"/>
<evidence type="ECO:0000259" key="7">
    <source>
        <dbReference type="PROSITE" id="PS50850"/>
    </source>
</evidence>
<sequence>MMQKTELFSDQPGDEGLPGRERGLAMAAVMTTTTMAVFDGSMVNIALPQIARSLEVSAASAVWVANGYLLSAAMTLAIFAALAARIGFRTLFTTGLLLFTLASLGCALSSSLDMLVVMRLLQGIGGAATLSIAPAILRSIFPNRLLGRILGLNALLIAASTAIAPVLGGTLLSTTGWQWLFAINIPLGLIAMILSLRVIPGKQTSTREPFDIAGAILSAVMLGALIMAANSFSRPGEGALAPETLNTAITYGLTAIIAGLAFIWRQRRAAKPLLPLDMFASARFSLAALTSLASFISQGITFVALPFLFQSVYGYSAFVSALLFIPWPLGIVLAAPHAGRLADRYPAAIISTVGLCVFAAGLVLLAQLPEHAQAWDIGARSLLCGIGFGCFQSPNNREILSNASRVNSGYASGVLAIMRTFGQCLGAALVGVILSLYVLPLNNPLQEALAVRLSLWVAVAATVLAMVMSFSRVWRGRG</sequence>
<comment type="subcellular location">
    <subcellularLocation>
        <location evidence="1">Membrane</location>
        <topology evidence="1">Multi-pass membrane protein</topology>
    </subcellularLocation>
</comment>
<evidence type="ECO:0000256" key="5">
    <source>
        <dbReference type="ARBA" id="ARBA00023136"/>
    </source>
</evidence>
<feature type="transmembrane region" description="Helical" evidence="6">
    <location>
        <begin position="412"/>
        <end position="437"/>
    </location>
</feature>
<feature type="transmembrane region" description="Helical" evidence="6">
    <location>
        <begin position="179"/>
        <end position="200"/>
    </location>
</feature>
<dbReference type="EMBL" id="JAGGMQ010000001">
    <property type="protein sequence ID" value="MBP2169596.1"/>
    <property type="molecule type" value="Genomic_DNA"/>
</dbReference>
<reference evidence="9" key="1">
    <citation type="submission" date="2023-07" db="EMBL/GenBank/DDBJ databases">
        <title>Genome mining of underrepresented organisms for secondary metabolites.</title>
        <authorList>
            <person name="D'Agostino P.M."/>
        </authorList>
    </citation>
    <scope>NUCLEOTIDE SEQUENCE [LARGE SCALE GENOMIC DNA]</scope>
    <source>
        <strain evidence="9">WS4403</strain>
    </source>
</reference>
<accession>A0ABS4PAB9</accession>
<feature type="transmembrane region" description="Helical" evidence="6">
    <location>
        <begin position="284"/>
        <end position="309"/>
    </location>
</feature>
<keyword evidence="2" id="KW-0813">Transport</keyword>
<feature type="domain" description="Major facilitator superfamily (MFS) profile" evidence="7">
    <location>
        <begin position="25"/>
        <end position="477"/>
    </location>
</feature>
<feature type="transmembrane region" description="Helical" evidence="6">
    <location>
        <begin position="149"/>
        <end position="167"/>
    </location>
</feature>
<feature type="transmembrane region" description="Helical" evidence="6">
    <location>
        <begin position="449"/>
        <end position="470"/>
    </location>
</feature>
<dbReference type="InterPro" id="IPR011701">
    <property type="entry name" value="MFS"/>
</dbReference>
<dbReference type="InterPro" id="IPR036259">
    <property type="entry name" value="MFS_trans_sf"/>
</dbReference>
<evidence type="ECO:0000256" key="2">
    <source>
        <dbReference type="ARBA" id="ARBA00022448"/>
    </source>
</evidence>
<feature type="transmembrane region" description="Helical" evidence="6">
    <location>
        <begin position="315"/>
        <end position="335"/>
    </location>
</feature>
<evidence type="ECO:0000313" key="8">
    <source>
        <dbReference type="EMBL" id="MBP2169596.1"/>
    </source>
</evidence>
<feature type="transmembrane region" description="Helical" evidence="6">
    <location>
        <begin position="347"/>
        <end position="366"/>
    </location>
</feature>
<evidence type="ECO:0000256" key="3">
    <source>
        <dbReference type="ARBA" id="ARBA00022692"/>
    </source>
</evidence>
<organism evidence="8 9">
    <name type="scientific">Winslowiella toletana</name>
    <dbReference type="NCBI Taxonomy" id="92490"/>
    <lineage>
        <taxon>Bacteria</taxon>
        <taxon>Pseudomonadati</taxon>
        <taxon>Pseudomonadota</taxon>
        <taxon>Gammaproteobacteria</taxon>
        <taxon>Enterobacterales</taxon>
        <taxon>Erwiniaceae</taxon>
        <taxon>Winslowiella</taxon>
    </lineage>
</organism>
<feature type="transmembrane region" description="Helical" evidence="6">
    <location>
        <begin position="212"/>
        <end position="232"/>
    </location>
</feature>
<keyword evidence="3 6" id="KW-0812">Transmembrane</keyword>
<dbReference type="Pfam" id="PF07690">
    <property type="entry name" value="MFS_1"/>
    <property type="match status" value="1"/>
</dbReference>
<feature type="transmembrane region" description="Helical" evidence="6">
    <location>
        <begin position="116"/>
        <end position="137"/>
    </location>
</feature>
<keyword evidence="4 6" id="KW-1133">Transmembrane helix</keyword>
<dbReference type="SUPFAM" id="SSF103473">
    <property type="entry name" value="MFS general substrate transporter"/>
    <property type="match status" value="1"/>
</dbReference>
<evidence type="ECO:0000256" key="4">
    <source>
        <dbReference type="ARBA" id="ARBA00022989"/>
    </source>
</evidence>
<name>A0ABS4PAB9_9GAMM</name>